<organism evidence="8 9">
    <name type="scientific">Halobacteriovorax marinus</name>
    <dbReference type="NCBI Taxonomy" id="97084"/>
    <lineage>
        <taxon>Bacteria</taxon>
        <taxon>Pseudomonadati</taxon>
        <taxon>Bdellovibrionota</taxon>
        <taxon>Bacteriovoracia</taxon>
        <taxon>Bacteriovoracales</taxon>
        <taxon>Halobacteriovoraceae</taxon>
        <taxon>Halobacteriovorax</taxon>
    </lineage>
</organism>
<evidence type="ECO:0000256" key="5">
    <source>
        <dbReference type="ARBA" id="ARBA00023012"/>
    </source>
</evidence>
<dbReference type="PANTHER" id="PTHR43711">
    <property type="entry name" value="TWO-COMPONENT HISTIDINE KINASE"/>
    <property type="match status" value="1"/>
</dbReference>
<evidence type="ECO:0000313" key="8">
    <source>
        <dbReference type="EMBL" id="OUR95485.1"/>
    </source>
</evidence>
<dbReference type="InterPro" id="IPR003594">
    <property type="entry name" value="HATPase_dom"/>
</dbReference>
<gene>
    <name evidence="8" type="ORF">A9Q84_16765</name>
</gene>
<name>A0A1Y5F506_9BACT</name>
<dbReference type="SUPFAM" id="SSF47384">
    <property type="entry name" value="Homodimeric domain of signal transducing histidine kinase"/>
    <property type="match status" value="1"/>
</dbReference>
<feature type="transmembrane region" description="Helical" evidence="6">
    <location>
        <begin position="87"/>
        <end position="109"/>
    </location>
</feature>
<accession>A0A1Y5F506</accession>
<comment type="catalytic activity">
    <reaction evidence="1">
        <text>ATP + protein L-histidine = ADP + protein N-phospho-L-histidine.</text>
        <dbReference type="EC" id="2.7.13.3"/>
    </reaction>
</comment>
<evidence type="ECO:0000256" key="3">
    <source>
        <dbReference type="ARBA" id="ARBA00022679"/>
    </source>
</evidence>
<comment type="caution">
    <text evidence="8">The sequence shown here is derived from an EMBL/GenBank/DDBJ whole genome shotgun (WGS) entry which is preliminary data.</text>
</comment>
<dbReference type="GO" id="GO:0000155">
    <property type="term" value="F:phosphorelay sensor kinase activity"/>
    <property type="evidence" value="ECO:0007669"/>
    <property type="project" value="InterPro"/>
</dbReference>
<dbReference type="EC" id="2.7.13.3" evidence="2"/>
<dbReference type="InterPro" id="IPR050736">
    <property type="entry name" value="Sensor_HK_Regulatory"/>
</dbReference>
<feature type="transmembrane region" description="Helical" evidence="6">
    <location>
        <begin position="115"/>
        <end position="138"/>
    </location>
</feature>
<dbReference type="AlphaFoldDB" id="A0A1Y5F506"/>
<keyword evidence="3" id="KW-0808">Transferase</keyword>
<keyword evidence="4" id="KW-0418">Kinase</keyword>
<dbReference type="PRINTS" id="PR00344">
    <property type="entry name" value="BCTRLSENSOR"/>
</dbReference>
<keyword evidence="6" id="KW-0812">Transmembrane</keyword>
<dbReference type="InterPro" id="IPR004358">
    <property type="entry name" value="Sig_transdc_His_kin-like_C"/>
</dbReference>
<evidence type="ECO:0000256" key="2">
    <source>
        <dbReference type="ARBA" id="ARBA00012438"/>
    </source>
</evidence>
<evidence type="ECO:0000256" key="6">
    <source>
        <dbReference type="SAM" id="Phobius"/>
    </source>
</evidence>
<evidence type="ECO:0000256" key="4">
    <source>
        <dbReference type="ARBA" id="ARBA00022777"/>
    </source>
</evidence>
<dbReference type="SUPFAM" id="SSF55874">
    <property type="entry name" value="ATPase domain of HSP90 chaperone/DNA topoisomerase II/histidine kinase"/>
    <property type="match status" value="1"/>
</dbReference>
<dbReference type="InterPro" id="IPR036097">
    <property type="entry name" value="HisK_dim/P_sf"/>
</dbReference>
<dbReference type="PROSITE" id="PS50109">
    <property type="entry name" value="HIS_KIN"/>
    <property type="match status" value="1"/>
</dbReference>
<sequence>MMALTMGFYTICSYSLVKLYSYSVDDHNYPFKRFSYVFCFSFLATITAHEAGLSFTLISLPMALGVTYPLLYLSFQKILPNWKKVDYFQKMFAIIIILNSIHFLDYPFLRKNPDFASIGFGLAFVFMFVFTIFLPAFVSKFLEKQNVHILEEKVKLRTTELNILKNEKAQLVNILCHDLANPLMIIDMHISNNLKKEESCEKVLKTNKRTKFAIGQIKSMLNQVRQMASVEDGKSNVELSPTNPELILQACRELFTERGDAKGLSLTFCNEIITDSYFLSNHVILVNEILSNFLSNAIKFTRTGGSIALSLEECHKEEKIRIRISDSGLGMNENKIKAILEKNKRTELGTSGEKGTGLGLSVALFYIDKIEGKLDITSRPIETNPNNSGTDITISIDRIINSSAKAS</sequence>
<dbReference type="Pfam" id="PF02518">
    <property type="entry name" value="HATPase_c"/>
    <property type="match status" value="1"/>
</dbReference>
<evidence type="ECO:0000256" key="1">
    <source>
        <dbReference type="ARBA" id="ARBA00000085"/>
    </source>
</evidence>
<dbReference type="Gene3D" id="3.30.565.10">
    <property type="entry name" value="Histidine kinase-like ATPase, C-terminal domain"/>
    <property type="match status" value="1"/>
</dbReference>
<dbReference type="PANTHER" id="PTHR43711:SF1">
    <property type="entry name" value="HISTIDINE KINASE 1"/>
    <property type="match status" value="1"/>
</dbReference>
<dbReference type="InterPro" id="IPR036890">
    <property type="entry name" value="HATPase_C_sf"/>
</dbReference>
<dbReference type="EMBL" id="MAAO01000008">
    <property type="protein sequence ID" value="OUR95485.1"/>
    <property type="molecule type" value="Genomic_DNA"/>
</dbReference>
<evidence type="ECO:0000259" key="7">
    <source>
        <dbReference type="PROSITE" id="PS50109"/>
    </source>
</evidence>
<dbReference type="SMART" id="SM00387">
    <property type="entry name" value="HATPase_c"/>
    <property type="match status" value="1"/>
</dbReference>
<evidence type="ECO:0000313" key="9">
    <source>
        <dbReference type="Proteomes" id="UP000196531"/>
    </source>
</evidence>
<keyword evidence="6" id="KW-1133">Transmembrane helix</keyword>
<proteinExistence type="predicted"/>
<feature type="domain" description="Histidine kinase" evidence="7">
    <location>
        <begin position="174"/>
        <end position="400"/>
    </location>
</feature>
<reference evidence="9" key="1">
    <citation type="journal article" date="2017" name="Proc. Natl. Acad. Sci. U.S.A.">
        <title>Simulation of Deepwater Horizon oil plume reveals substrate specialization within a complex community of hydrocarbon-degraders.</title>
        <authorList>
            <person name="Hu P."/>
            <person name="Dubinsky E.A."/>
            <person name="Probst A.J."/>
            <person name="Wang J."/>
            <person name="Sieber C.M.K."/>
            <person name="Tom L.M."/>
            <person name="Gardinali P."/>
            <person name="Banfield J.F."/>
            <person name="Atlas R.M."/>
            <person name="Andersen G.L."/>
        </authorList>
    </citation>
    <scope>NUCLEOTIDE SEQUENCE [LARGE SCALE GENOMIC DNA]</scope>
</reference>
<protein>
    <recommendedName>
        <fullName evidence="2">histidine kinase</fullName>
        <ecNumber evidence="2">2.7.13.3</ecNumber>
    </recommendedName>
</protein>
<keyword evidence="6" id="KW-0472">Membrane</keyword>
<dbReference type="InterPro" id="IPR005467">
    <property type="entry name" value="His_kinase_dom"/>
</dbReference>
<keyword evidence="5" id="KW-0902">Two-component regulatory system</keyword>
<feature type="transmembrane region" description="Helical" evidence="6">
    <location>
        <begin position="34"/>
        <end position="51"/>
    </location>
</feature>
<dbReference type="Proteomes" id="UP000196531">
    <property type="component" value="Unassembled WGS sequence"/>
</dbReference>